<evidence type="ECO:0000256" key="1">
    <source>
        <dbReference type="SAM" id="MobiDB-lite"/>
    </source>
</evidence>
<dbReference type="SMART" id="SM00892">
    <property type="entry name" value="Endonuclease_NS"/>
    <property type="match status" value="1"/>
</dbReference>
<accession>F1Z208</accession>
<feature type="domain" description="DNA/RNA non-specific endonuclease/pyrophosphatase/phosphodiesterase" evidence="3">
    <location>
        <begin position="139"/>
        <end position="334"/>
    </location>
</feature>
<dbReference type="EMBL" id="AEUT02000001">
    <property type="protein sequence ID" value="EGE53155.1"/>
    <property type="molecule type" value="Genomic_DNA"/>
</dbReference>
<keyword evidence="2" id="KW-1133">Transmembrane helix</keyword>
<sequence length="415" mass="45619">MKRKSGRSQLGLGKIILWVFLLSLLVVLLPFLGAIGLAASTYFALFQKNWKRAGAVLVAALCCFALTGLVSNSQTTSGKNKDWNQSNLVSSSSKPESSSTDSTSTATSSSQLNTSSSSINKEESQISASQFQSNGLLEFTKKKQLYLAPLDRLGRATLGHIQLRDADEPVNKRKNRISYNPVGWHNFKFPFGDGTKEAWLMNRGHLVGYQFSGLEEDGKNLVPMTAWLNSGNYAGMDSGNEEGILYYENLLDSWLANHPNYWLDYQVKAIYQGDELIPRQVELQYVGIDQEGQLLQISLGGDKESVDAYGITKVALENQSPNATINYVDGKAQGLVAKAQVVENQKTVPAQPSSSLEAQAPAQDPNRIVYVASHGTSDAYWYYKESMPSTTKLENVVEMKEADAISLGKHHSLNE</sequence>
<feature type="transmembrane region" description="Helical" evidence="2">
    <location>
        <begin position="15"/>
        <end position="46"/>
    </location>
</feature>
<keyword evidence="2" id="KW-0812">Transmembrane</keyword>
<dbReference type="AlphaFoldDB" id="F1Z208"/>
<dbReference type="GO" id="GO:0016787">
    <property type="term" value="F:hydrolase activity"/>
    <property type="evidence" value="ECO:0007669"/>
    <property type="project" value="InterPro"/>
</dbReference>
<feature type="compositionally biased region" description="Low complexity" evidence="1">
    <location>
        <begin position="90"/>
        <end position="118"/>
    </location>
</feature>
<dbReference type="HOGENOM" id="CLU_054350_1_0_9"/>
<dbReference type="GO" id="GO:0003676">
    <property type="term" value="F:nucleic acid binding"/>
    <property type="evidence" value="ECO:0007669"/>
    <property type="project" value="InterPro"/>
</dbReference>
<dbReference type="Gene3D" id="3.40.570.10">
    <property type="entry name" value="Extracellular Endonuclease, subunit A"/>
    <property type="match status" value="1"/>
</dbReference>
<organism evidence="4 5">
    <name type="scientific">Streptococcus parauberis NCFD 2020</name>
    <dbReference type="NCBI Taxonomy" id="873447"/>
    <lineage>
        <taxon>Bacteria</taxon>
        <taxon>Bacillati</taxon>
        <taxon>Bacillota</taxon>
        <taxon>Bacilli</taxon>
        <taxon>Lactobacillales</taxon>
        <taxon>Streptococcaceae</taxon>
        <taxon>Streptococcus</taxon>
    </lineage>
</organism>
<comment type="caution">
    <text evidence="4">The sequence shown here is derived from an EMBL/GenBank/DDBJ whole genome shotgun (WGS) entry which is preliminary data.</text>
</comment>
<evidence type="ECO:0000259" key="3">
    <source>
        <dbReference type="SMART" id="SM00892"/>
    </source>
</evidence>
<gene>
    <name evidence="4" type="ORF">SPB_2157</name>
</gene>
<evidence type="ECO:0000313" key="4">
    <source>
        <dbReference type="EMBL" id="EGE53155.1"/>
    </source>
</evidence>
<keyword evidence="4" id="KW-0378">Hydrolase</keyword>
<dbReference type="GO" id="GO:0046872">
    <property type="term" value="F:metal ion binding"/>
    <property type="evidence" value="ECO:0007669"/>
    <property type="project" value="InterPro"/>
</dbReference>
<feature type="compositionally biased region" description="Polar residues" evidence="1">
    <location>
        <begin position="73"/>
        <end position="89"/>
    </location>
</feature>
<dbReference type="InterPro" id="IPR044929">
    <property type="entry name" value="DNA/RNA_non-sp_Endonuclease_sf"/>
</dbReference>
<name>F1Z208_9STRE</name>
<protein>
    <submittedName>
        <fullName evidence="4">DNA/RNA non-specific endonuclease</fullName>
    </submittedName>
</protein>
<keyword evidence="4" id="KW-0255">Endonuclease</keyword>
<dbReference type="Proteomes" id="UP000003732">
    <property type="component" value="Unassembled WGS sequence"/>
</dbReference>
<keyword evidence="4" id="KW-0540">Nuclease</keyword>
<feature type="region of interest" description="Disordered" evidence="1">
    <location>
        <begin position="73"/>
        <end position="123"/>
    </location>
</feature>
<proteinExistence type="predicted"/>
<dbReference type="RefSeq" id="WP_003102555.1">
    <property type="nucleotide sequence ID" value="NZ_AEUT02000001.1"/>
</dbReference>
<dbReference type="InterPro" id="IPR001604">
    <property type="entry name" value="Endo_G_ENPP1-like_dom"/>
</dbReference>
<dbReference type="GeneID" id="61421747"/>
<evidence type="ECO:0000313" key="5">
    <source>
        <dbReference type="Proteomes" id="UP000003732"/>
    </source>
</evidence>
<feature type="transmembrane region" description="Helical" evidence="2">
    <location>
        <begin position="53"/>
        <end position="71"/>
    </location>
</feature>
<evidence type="ECO:0000256" key="2">
    <source>
        <dbReference type="SAM" id="Phobius"/>
    </source>
</evidence>
<keyword evidence="2" id="KW-0472">Membrane</keyword>
<reference evidence="4 5" key="1">
    <citation type="submission" date="2011-02" db="EMBL/GenBank/DDBJ databases">
        <authorList>
            <person name="Stanhope M.J."/>
            <person name="Durkin A.S."/>
            <person name="Hostetler J."/>
            <person name="Kim M."/>
            <person name="Radune D."/>
            <person name="Singh I."/>
            <person name="Town C.D."/>
        </authorList>
    </citation>
    <scope>NUCLEOTIDE SEQUENCE [LARGE SCALE GENOMIC DNA]</scope>
    <source>
        <strain evidence="4 5">NCFD 2020</strain>
    </source>
</reference>
<dbReference type="eggNOG" id="COG2169">
    <property type="taxonomic scope" value="Bacteria"/>
</dbReference>
<dbReference type="Pfam" id="PF13930">
    <property type="entry name" value="Endonuclea_NS_2"/>
    <property type="match status" value="1"/>
</dbReference>
<dbReference type="InterPro" id="IPR044927">
    <property type="entry name" value="Endonuclea_NS_2"/>
</dbReference>
<dbReference type="GO" id="GO:0004519">
    <property type="term" value="F:endonuclease activity"/>
    <property type="evidence" value="ECO:0007669"/>
    <property type="project" value="UniProtKB-KW"/>
</dbReference>